<feature type="transmembrane region" description="Helical" evidence="1">
    <location>
        <begin position="18"/>
        <end position="36"/>
    </location>
</feature>
<dbReference type="KEGG" id="mai:MICA_2349"/>
<proteinExistence type="predicted"/>
<name>G2KMF8_MICAA</name>
<evidence type="ECO:0000313" key="3">
    <source>
        <dbReference type="Proteomes" id="UP000009286"/>
    </source>
</evidence>
<keyword evidence="1" id="KW-1133">Transmembrane helix</keyword>
<evidence type="ECO:0000313" key="2">
    <source>
        <dbReference type="EMBL" id="AEP10651.1"/>
    </source>
</evidence>
<keyword evidence="3" id="KW-1185">Reference proteome</keyword>
<dbReference type="HOGENOM" id="CLU_097503_0_0_5"/>
<protein>
    <recommendedName>
        <fullName evidence="4">Type 4 secretion system PilS N-terminal domain-containing protein</fullName>
    </recommendedName>
</protein>
<gene>
    <name evidence="2" type="ordered locus">MICA_2349</name>
</gene>
<evidence type="ECO:0008006" key="4">
    <source>
        <dbReference type="Google" id="ProtNLM"/>
    </source>
</evidence>
<sequence length="229" mass="23865">MQQKRNPSRPQSGESGNVIFFILLGIALIGLVTAALRSGGSESANIDAEQMVIKVSQVQQNASALARATEVAYQNVREESAISFAHPDAHSDYGTYGTTPSAEVFHVQGGGADYLDPPAGINDGTAWQFYGTTAAPDVGTDAADLIAVLPNVTPEFCTAMNKSLGQLGATNDTGTCVYDSSGVRFSGVFAVAPNTMDGSSFTFTPAPQACVTCTGAGNTQHFYKVILAR</sequence>
<keyword evidence="1" id="KW-0472">Membrane</keyword>
<evidence type="ECO:0000256" key="1">
    <source>
        <dbReference type="SAM" id="Phobius"/>
    </source>
</evidence>
<dbReference type="AlphaFoldDB" id="G2KMF8"/>
<organism evidence="2 3">
    <name type="scientific">Micavibrio aeruginosavorus (strain ARL-13)</name>
    <dbReference type="NCBI Taxonomy" id="856793"/>
    <lineage>
        <taxon>Bacteria</taxon>
        <taxon>Pseudomonadati</taxon>
        <taxon>Bdellovibrionota</taxon>
        <taxon>Bdellovibrionia</taxon>
        <taxon>Bdellovibrionales</taxon>
        <taxon>Pseudobdellovibrionaceae</taxon>
        <taxon>Micavibrio</taxon>
    </lineage>
</organism>
<dbReference type="STRING" id="856793.MICA_2349"/>
<dbReference type="Proteomes" id="UP000009286">
    <property type="component" value="Chromosome"/>
</dbReference>
<keyword evidence="1" id="KW-0812">Transmembrane</keyword>
<dbReference type="OrthoDB" id="9807387at2"/>
<reference evidence="2 3" key="1">
    <citation type="journal article" date="2011" name="BMC Genomics">
        <title>Genomic insights into an obligate epibiotic bacterial predator: Micavibrio aeruginosavorus ARL-13.</title>
        <authorList>
            <person name="Wang Z."/>
            <person name="Kadouri D."/>
            <person name="Wu M."/>
        </authorList>
    </citation>
    <scope>NUCLEOTIDE SEQUENCE [LARGE SCALE GENOMIC DNA]</scope>
    <source>
        <strain evidence="2 3">ARL-13</strain>
    </source>
</reference>
<dbReference type="EMBL" id="CP002382">
    <property type="protein sequence ID" value="AEP10651.1"/>
    <property type="molecule type" value="Genomic_DNA"/>
</dbReference>
<accession>G2KMF8</accession>
<dbReference type="RefSeq" id="WP_014103874.1">
    <property type="nucleotide sequence ID" value="NC_016026.1"/>
</dbReference>